<evidence type="ECO:0000313" key="2">
    <source>
        <dbReference type="EMBL" id="KAK8140664.1"/>
    </source>
</evidence>
<evidence type="ECO:0000256" key="1">
    <source>
        <dbReference type="SAM" id="MobiDB-lite"/>
    </source>
</evidence>
<comment type="caution">
    <text evidence="2">The sequence shown here is derived from an EMBL/GenBank/DDBJ whole genome shotgun (WGS) entry which is preliminary data.</text>
</comment>
<reference evidence="2 3" key="1">
    <citation type="submission" date="2020-02" db="EMBL/GenBank/DDBJ databases">
        <title>Comparative genomics of the hypocrealean fungal genus Beauvera.</title>
        <authorList>
            <person name="Showalter D.N."/>
            <person name="Bushley K.E."/>
            <person name="Rehner S.A."/>
        </authorList>
    </citation>
    <scope>NUCLEOTIDE SEQUENCE [LARGE SCALE GENOMIC DNA]</scope>
    <source>
        <strain evidence="2 3">ARSEF4384</strain>
    </source>
</reference>
<gene>
    <name evidence="2" type="ORF">G3M48_002913</name>
</gene>
<dbReference type="InterPro" id="IPR027417">
    <property type="entry name" value="P-loop_NTPase"/>
</dbReference>
<feature type="compositionally biased region" description="Basic and acidic residues" evidence="1">
    <location>
        <begin position="205"/>
        <end position="223"/>
    </location>
</feature>
<evidence type="ECO:0000313" key="3">
    <source>
        <dbReference type="Proteomes" id="UP001397290"/>
    </source>
</evidence>
<feature type="non-terminal residue" evidence="2">
    <location>
        <position position="1"/>
    </location>
</feature>
<keyword evidence="3" id="KW-1185">Reference proteome</keyword>
<organism evidence="2 3">
    <name type="scientific">Beauveria asiatica</name>
    <dbReference type="NCBI Taxonomy" id="1069075"/>
    <lineage>
        <taxon>Eukaryota</taxon>
        <taxon>Fungi</taxon>
        <taxon>Dikarya</taxon>
        <taxon>Ascomycota</taxon>
        <taxon>Pezizomycotina</taxon>
        <taxon>Sordariomycetes</taxon>
        <taxon>Hypocreomycetidae</taxon>
        <taxon>Hypocreales</taxon>
        <taxon>Cordycipitaceae</taxon>
        <taxon>Beauveria</taxon>
    </lineage>
</organism>
<dbReference type="AlphaFoldDB" id="A0AAW0RER5"/>
<feature type="region of interest" description="Disordered" evidence="1">
    <location>
        <begin position="205"/>
        <end position="246"/>
    </location>
</feature>
<feature type="compositionally biased region" description="Polar residues" evidence="1">
    <location>
        <begin position="226"/>
        <end position="238"/>
    </location>
</feature>
<protein>
    <recommendedName>
        <fullName evidence="4">NFX1-type zinc finger-containing protein 1</fullName>
    </recommendedName>
</protein>
<accession>A0AAW0RER5</accession>
<name>A0AAW0RER5_9HYPO</name>
<proteinExistence type="predicted"/>
<feature type="non-terminal residue" evidence="2">
    <location>
        <position position="306"/>
    </location>
</feature>
<dbReference type="Proteomes" id="UP001397290">
    <property type="component" value="Unassembled WGS sequence"/>
</dbReference>
<sequence length="306" mass="35085">RLNVLLSRARNGIIMFGNMDTFLASRHAADCWQPFFHCMKKKCYLQDGLPVYCEQHPDRTATLSTPQDFDLKCPDGGCAEPCGAMMKCGVHKCHRRCHRVTDHSSLECGELVEKTCQKQHAYKVRCGQAPTRCPECVREEEDIKRRAKRDLEIEKKRLKRQEDYKQELLAIQDEMAHLKLQHECQREVEDQELSLQREREALAELQETKKRQESIKKAQEKGKYSSVGTKGQSPSESTPGLDRTLSLESGSARYEWECLKRDEGASNKTLDTLMEMIGLEAVKKEFLNIKTTVDTATRQGVSTKDE</sequence>
<evidence type="ECO:0008006" key="4">
    <source>
        <dbReference type="Google" id="ProtNLM"/>
    </source>
</evidence>
<dbReference type="Gene3D" id="3.40.50.300">
    <property type="entry name" value="P-loop containing nucleotide triphosphate hydrolases"/>
    <property type="match status" value="1"/>
</dbReference>
<dbReference type="EMBL" id="JAAHCF010002007">
    <property type="protein sequence ID" value="KAK8140664.1"/>
    <property type="molecule type" value="Genomic_DNA"/>
</dbReference>